<dbReference type="AlphaFoldDB" id="A0A8H7ANN5"/>
<dbReference type="OrthoDB" id="10637058at2759"/>
<comment type="caution">
    <text evidence="2">The sequence shown here is derived from an EMBL/GenBank/DDBJ whole genome shotgun (WGS) entry which is preliminary data.</text>
</comment>
<keyword evidence="3" id="KW-1185">Reference proteome</keyword>
<gene>
    <name evidence="2" type="ORF">GJ744_006090</name>
</gene>
<dbReference type="Proteomes" id="UP000606974">
    <property type="component" value="Unassembled WGS sequence"/>
</dbReference>
<accession>A0A8H7ANN5</accession>
<name>A0A8H7ANN5_9EURO</name>
<evidence type="ECO:0000313" key="2">
    <source>
        <dbReference type="EMBL" id="KAF7510724.1"/>
    </source>
</evidence>
<reference evidence="2" key="1">
    <citation type="submission" date="2020-02" db="EMBL/GenBank/DDBJ databases">
        <authorList>
            <person name="Palmer J.M."/>
        </authorList>
    </citation>
    <scope>NUCLEOTIDE SEQUENCE</scope>
    <source>
        <strain evidence="2">EPUS1.4</strain>
        <tissue evidence="2">Thallus</tissue>
    </source>
</reference>
<feature type="compositionally biased region" description="Low complexity" evidence="1">
    <location>
        <begin position="17"/>
        <end position="26"/>
    </location>
</feature>
<dbReference type="EMBL" id="JAACFV010000027">
    <property type="protein sequence ID" value="KAF7510724.1"/>
    <property type="molecule type" value="Genomic_DNA"/>
</dbReference>
<feature type="region of interest" description="Disordered" evidence="1">
    <location>
        <begin position="1"/>
        <end position="117"/>
    </location>
</feature>
<evidence type="ECO:0000256" key="1">
    <source>
        <dbReference type="SAM" id="MobiDB-lite"/>
    </source>
</evidence>
<evidence type="ECO:0000313" key="3">
    <source>
        <dbReference type="Proteomes" id="UP000606974"/>
    </source>
</evidence>
<proteinExistence type="predicted"/>
<organism evidence="2 3">
    <name type="scientific">Endocarpon pusillum</name>
    <dbReference type="NCBI Taxonomy" id="364733"/>
    <lineage>
        <taxon>Eukaryota</taxon>
        <taxon>Fungi</taxon>
        <taxon>Dikarya</taxon>
        <taxon>Ascomycota</taxon>
        <taxon>Pezizomycotina</taxon>
        <taxon>Eurotiomycetes</taxon>
        <taxon>Chaetothyriomycetidae</taxon>
        <taxon>Verrucariales</taxon>
        <taxon>Verrucariaceae</taxon>
        <taxon>Endocarpon</taxon>
    </lineage>
</organism>
<sequence>MGLSGSMKRSLTPAEEPVVPTPVTRVVRSRVIKPGNRSLENTEAGTSSPTYPETRYQQPILDGGVKTAPADHHSIRSKQRSNSGLRGPHPSGPASLHNLDTAEENASPPSTHRAHPSFLNPDLACTHRTLKRQGISLLSSLEKLAATLEALEPDPEAMEWVRSTGTVCYVPYQFPAQNFGQAVPEAGGDISGQNCSRSSC</sequence>
<feature type="compositionally biased region" description="Polar residues" evidence="1">
    <location>
        <begin position="38"/>
        <end position="57"/>
    </location>
</feature>
<protein>
    <submittedName>
        <fullName evidence="2">Uncharacterized protein</fullName>
    </submittedName>
</protein>